<dbReference type="Pfam" id="PF07309">
    <property type="entry name" value="FlaF"/>
    <property type="match status" value="1"/>
</dbReference>
<keyword evidence="1" id="KW-0282">Flagellum</keyword>
<dbReference type="Proteomes" id="UP000182466">
    <property type="component" value="Unassembled WGS sequence"/>
</dbReference>
<dbReference type="STRING" id="999627.SAMN05216236_11573"/>
<gene>
    <name evidence="1" type="ORF">SAMN05216236_11573</name>
</gene>
<proteinExistence type="predicted"/>
<keyword evidence="2" id="KW-1185">Reference proteome</keyword>
<dbReference type="eggNOG" id="COG5442">
    <property type="taxonomic scope" value="Bacteria"/>
</dbReference>
<dbReference type="EMBL" id="FPAW01000015">
    <property type="protein sequence ID" value="SFT96306.1"/>
    <property type="molecule type" value="Genomic_DNA"/>
</dbReference>
<reference evidence="1 2" key="1">
    <citation type="submission" date="2016-10" db="EMBL/GenBank/DDBJ databases">
        <authorList>
            <person name="de Groot N.N."/>
        </authorList>
    </citation>
    <scope>NUCLEOTIDE SEQUENCE [LARGE SCALE GENOMIC DNA]</scope>
    <source>
        <strain evidence="1 2">CGMCC 1.10959</strain>
    </source>
</reference>
<evidence type="ECO:0000313" key="1">
    <source>
        <dbReference type="EMBL" id="SFT96306.1"/>
    </source>
</evidence>
<dbReference type="InterPro" id="IPR010845">
    <property type="entry name" value="FlaF"/>
</dbReference>
<dbReference type="GO" id="GO:0044781">
    <property type="term" value="P:bacterial-type flagellum organization"/>
    <property type="evidence" value="ECO:0007669"/>
    <property type="project" value="InterPro"/>
</dbReference>
<dbReference type="AlphaFoldDB" id="A0A1I7CA49"/>
<keyword evidence="1" id="KW-0969">Cilium</keyword>
<evidence type="ECO:0000313" key="2">
    <source>
        <dbReference type="Proteomes" id="UP000182466"/>
    </source>
</evidence>
<sequence length="84" mass="9332">MGPAGFTSLAEALHDNRKLWNIFAIDVADPGNSLPKDLKARLFYLAEFTNHHTSKVLARQASVEPLLEVNTAIMRGLRSRGSQR</sequence>
<dbReference type="NCBIfam" id="NF009435">
    <property type="entry name" value="PRK12794.1"/>
    <property type="match status" value="1"/>
</dbReference>
<keyword evidence="1" id="KW-0966">Cell projection</keyword>
<protein>
    <submittedName>
        <fullName evidence="1">Flagellar protein FlaF</fullName>
    </submittedName>
</protein>
<name>A0A1I7CA49_9RHOB</name>
<organism evidence="1 2">
    <name type="scientific">Sedimentitalea nanhaiensis</name>
    <dbReference type="NCBI Taxonomy" id="999627"/>
    <lineage>
        <taxon>Bacteria</taxon>
        <taxon>Pseudomonadati</taxon>
        <taxon>Pseudomonadota</taxon>
        <taxon>Alphaproteobacteria</taxon>
        <taxon>Rhodobacterales</taxon>
        <taxon>Paracoccaceae</taxon>
        <taxon>Sedimentitalea</taxon>
    </lineage>
</organism>
<accession>A0A1I7CA49</accession>